<evidence type="ECO:0000256" key="1">
    <source>
        <dbReference type="ARBA" id="ARBA00022468"/>
    </source>
</evidence>
<accession>A0A6C0H2X2</accession>
<dbReference type="GO" id="GO:0005634">
    <property type="term" value="C:nucleus"/>
    <property type="evidence" value="ECO:0007669"/>
    <property type="project" value="TreeGrafter"/>
</dbReference>
<dbReference type="GO" id="GO:0006913">
    <property type="term" value="P:nucleocytoplasmic transport"/>
    <property type="evidence" value="ECO:0007669"/>
    <property type="project" value="TreeGrafter"/>
</dbReference>
<dbReference type="GO" id="GO:0031267">
    <property type="term" value="F:small GTPase binding"/>
    <property type="evidence" value="ECO:0007669"/>
    <property type="project" value="TreeGrafter"/>
</dbReference>
<dbReference type="SMART" id="SM00368">
    <property type="entry name" value="LRR_RI"/>
    <property type="match status" value="10"/>
</dbReference>
<proteinExistence type="predicted"/>
<evidence type="ECO:0000256" key="3">
    <source>
        <dbReference type="ARBA" id="ARBA00022737"/>
    </source>
</evidence>
<protein>
    <recommendedName>
        <fullName evidence="5">F-box domain-containing protein</fullName>
    </recommendedName>
</protein>
<sequence length="562" mass="62644">MLIQLPLTFWHRFPFFGYENMKKLSAVCKETYKIVHEIRSNRHFLFHTRIVHVPVEFQTKEMIGNMKIFLEHLSEKWIGDNRKTIVSITAENGEEVFSLCNAIPKQFYISIRFTGKENENYDDILSSSLESISSRLISLDLKDNDLDNCLTIDLSKCLKHAPHLEQLSLESNCIYSEGIDILVIPLSKMANLRSLNISGNKIGSKGSINLSIALENMKEMNKLDLSRNDIGALGFNVLAPIIAGMNNLELLNLGCNWFGANGSVPVARMIEGLAKLKDLNLEFDYISSVEECGMSVIGPAIQNLSCLVSLNLAGNRLGTGQFFNTSVMIASMTQLKYLDISVNTIRDENATSLARPLSIITGLTHLNLSNNMITQTGAVSISTCLKKMSKLKSLDISNNEINDFGIDYLLSSVTPYLQSLDISSNNYTHVESIRNISLLTNLLDLKIRYNDTECVGSTELVSYFSNMFHLTSLDITGNSLRNNGLQYLIGVIKHFPNMRIVKLCCNSIGDQGVIGLIENIKSMPSLVELDLSWNQIHNSVFSILESSVCSNVKIIGRTSNNL</sequence>
<dbReference type="GO" id="GO:0005829">
    <property type="term" value="C:cytosol"/>
    <property type="evidence" value="ECO:0007669"/>
    <property type="project" value="TreeGrafter"/>
</dbReference>
<evidence type="ECO:0000256" key="2">
    <source>
        <dbReference type="ARBA" id="ARBA00022614"/>
    </source>
</evidence>
<dbReference type="AlphaFoldDB" id="A0A6C0H2X2"/>
<dbReference type="InterPro" id="IPR001611">
    <property type="entry name" value="Leu-rich_rpt"/>
</dbReference>
<evidence type="ECO:0008006" key="5">
    <source>
        <dbReference type="Google" id="ProtNLM"/>
    </source>
</evidence>
<dbReference type="PANTHER" id="PTHR24113">
    <property type="entry name" value="RAN GTPASE-ACTIVATING PROTEIN 1"/>
    <property type="match status" value="1"/>
</dbReference>
<dbReference type="Gene3D" id="3.80.10.10">
    <property type="entry name" value="Ribonuclease Inhibitor"/>
    <property type="match status" value="3"/>
</dbReference>
<dbReference type="GO" id="GO:0048471">
    <property type="term" value="C:perinuclear region of cytoplasm"/>
    <property type="evidence" value="ECO:0007669"/>
    <property type="project" value="TreeGrafter"/>
</dbReference>
<dbReference type="PANTHER" id="PTHR24113:SF12">
    <property type="entry name" value="RAN GTPASE-ACTIVATING PROTEIN 1"/>
    <property type="match status" value="1"/>
</dbReference>
<keyword evidence="3" id="KW-0677">Repeat</keyword>
<name>A0A6C0H2X2_9ZZZZ</name>
<keyword evidence="2" id="KW-0433">Leucine-rich repeat</keyword>
<dbReference type="PROSITE" id="PS51450">
    <property type="entry name" value="LRR"/>
    <property type="match status" value="1"/>
</dbReference>
<dbReference type="EMBL" id="MN739858">
    <property type="protein sequence ID" value="QHT74730.1"/>
    <property type="molecule type" value="Genomic_DNA"/>
</dbReference>
<organism evidence="4">
    <name type="scientific">viral metagenome</name>
    <dbReference type="NCBI Taxonomy" id="1070528"/>
    <lineage>
        <taxon>unclassified sequences</taxon>
        <taxon>metagenomes</taxon>
        <taxon>organismal metagenomes</taxon>
    </lineage>
</organism>
<dbReference type="InterPro" id="IPR027038">
    <property type="entry name" value="RanGap"/>
</dbReference>
<dbReference type="GO" id="GO:0005096">
    <property type="term" value="F:GTPase activator activity"/>
    <property type="evidence" value="ECO:0007669"/>
    <property type="project" value="UniProtKB-KW"/>
</dbReference>
<reference evidence="4" key="1">
    <citation type="journal article" date="2020" name="Nature">
        <title>Giant virus diversity and host interactions through global metagenomics.</title>
        <authorList>
            <person name="Schulz F."/>
            <person name="Roux S."/>
            <person name="Paez-Espino D."/>
            <person name="Jungbluth S."/>
            <person name="Walsh D.A."/>
            <person name="Denef V.J."/>
            <person name="McMahon K.D."/>
            <person name="Konstantinidis K.T."/>
            <person name="Eloe-Fadrosh E.A."/>
            <person name="Kyrpides N.C."/>
            <person name="Woyke T."/>
        </authorList>
    </citation>
    <scope>NUCLEOTIDE SEQUENCE</scope>
    <source>
        <strain evidence="4">GVMAG-M-3300023179-62</strain>
    </source>
</reference>
<keyword evidence="1" id="KW-0343">GTPase activation</keyword>
<dbReference type="SUPFAM" id="SSF52047">
    <property type="entry name" value="RNI-like"/>
    <property type="match status" value="1"/>
</dbReference>
<dbReference type="Pfam" id="PF13516">
    <property type="entry name" value="LRR_6"/>
    <property type="match status" value="5"/>
</dbReference>
<evidence type="ECO:0000313" key="4">
    <source>
        <dbReference type="EMBL" id="QHT74730.1"/>
    </source>
</evidence>
<dbReference type="InterPro" id="IPR032675">
    <property type="entry name" value="LRR_dom_sf"/>
</dbReference>